<proteinExistence type="predicted"/>
<dbReference type="EMBL" id="CP015622">
    <property type="protein sequence ID" value="ANE04393.1"/>
    <property type="molecule type" value="Genomic_DNA"/>
</dbReference>
<evidence type="ECO:0000313" key="1">
    <source>
        <dbReference type="EMBL" id="ANE04393.1"/>
    </source>
</evidence>
<dbReference type="AlphaFoldDB" id="A0A172QUL9"/>
<keyword evidence="2" id="KW-1185">Reference proteome</keyword>
<dbReference type="InterPro" id="IPR016024">
    <property type="entry name" value="ARM-type_fold"/>
</dbReference>
<dbReference type="SUPFAM" id="SSF48371">
    <property type="entry name" value="ARM repeat"/>
    <property type="match status" value="1"/>
</dbReference>
<protein>
    <recommendedName>
        <fullName evidence="3">HEAT repeat domain-containing protein</fullName>
    </recommendedName>
</protein>
<sequence>MNNFEHPQAQVRMQAALAAGTSAQIEVLPLLIQRSGVDEDFFVRDTLTWALTRMPVHEVIPLLVRELDADRAQRPFAASQALHTLSKLKVATTWNELKIRSELLHRSDTAQTAWRTFAGLVPDADMEWLGEQLIQELGQGEADIQRSLSRALAELEWRGASISKLLSGMAGKAAQAHAVATLKLFTDPDSDFLADLEAARRVDNMGPC</sequence>
<evidence type="ECO:0008006" key="3">
    <source>
        <dbReference type="Google" id="ProtNLM"/>
    </source>
</evidence>
<gene>
    <name evidence="1" type="ORF">ccrud_09400</name>
</gene>
<dbReference type="InterPro" id="IPR011989">
    <property type="entry name" value="ARM-like"/>
</dbReference>
<dbReference type="KEGG" id="ccjz:ccrud_09400"/>
<evidence type="ECO:0000313" key="2">
    <source>
        <dbReference type="Proteomes" id="UP000076929"/>
    </source>
</evidence>
<reference evidence="1 2" key="1">
    <citation type="submission" date="2016-05" db="EMBL/GenBank/DDBJ databases">
        <title>Complete genome sequence of Corynebacterium crudilactis, a new Corynebacterium species isolated from raw cow's milk.</title>
        <authorList>
            <person name="Christian R."/>
            <person name="Zimmermann J."/>
            <person name="Lipski A."/>
            <person name="Kalinowski J."/>
        </authorList>
    </citation>
    <scope>NUCLEOTIDE SEQUENCE [LARGE SCALE GENOMIC DNA]</scope>
    <source>
        <strain evidence="1 2">JZ16</strain>
    </source>
</reference>
<dbReference type="STRING" id="1652495.ccrud_09400"/>
<dbReference type="OrthoDB" id="9134742at2"/>
<organism evidence="1 2">
    <name type="scientific">Corynebacterium crudilactis</name>
    <dbReference type="NCBI Taxonomy" id="1652495"/>
    <lineage>
        <taxon>Bacteria</taxon>
        <taxon>Bacillati</taxon>
        <taxon>Actinomycetota</taxon>
        <taxon>Actinomycetes</taxon>
        <taxon>Mycobacteriales</taxon>
        <taxon>Corynebacteriaceae</taxon>
        <taxon>Corynebacterium</taxon>
    </lineage>
</organism>
<dbReference type="Gene3D" id="1.25.10.10">
    <property type="entry name" value="Leucine-rich Repeat Variant"/>
    <property type="match status" value="1"/>
</dbReference>
<name>A0A172QUL9_9CORY</name>
<dbReference type="Proteomes" id="UP000076929">
    <property type="component" value="Chromosome"/>
</dbReference>
<dbReference type="RefSeq" id="WP_066566680.1">
    <property type="nucleotide sequence ID" value="NZ_CP015622.1"/>
</dbReference>
<accession>A0A172QUL9</accession>